<proteinExistence type="predicted"/>
<protein>
    <submittedName>
        <fullName evidence="1">Uncharacterized protein</fullName>
    </submittedName>
</protein>
<accession>A0A7V8VCJ9</accession>
<name>A0A7V8VCJ9_9BACT</name>
<dbReference type="AlphaFoldDB" id="A0A7V8VCJ9"/>
<gene>
    <name evidence="1" type="ORF">H0921_04735</name>
</gene>
<sequence length="67" mass="7775">MTAAAVSAPEERTSQQEPNFELLRSRGWVIGMSYGCYCVAWRDRDEVVFEWRDNDWHRVTGRANPVA</sequence>
<keyword evidence="2" id="KW-1185">Reference proteome</keyword>
<reference evidence="1 2" key="1">
    <citation type="submission" date="2020-07" db="EMBL/GenBank/DDBJ databases">
        <title>Thermogemmata thermophila gen. nov., sp. nov., a novel moderate thermophilic planctomycete from a Kamchatka hot spring.</title>
        <authorList>
            <person name="Elcheninov A.G."/>
            <person name="Podosokorskaya O.A."/>
            <person name="Kovaleva O.L."/>
            <person name="Novikov A."/>
            <person name="Bonch-Osmolovskaya E.A."/>
            <person name="Toshchakov S.V."/>
            <person name="Kublanov I.V."/>
        </authorList>
    </citation>
    <scope>NUCLEOTIDE SEQUENCE [LARGE SCALE GENOMIC DNA]</scope>
    <source>
        <strain evidence="1 2">2918</strain>
    </source>
</reference>
<dbReference type="Proteomes" id="UP000542342">
    <property type="component" value="Unassembled WGS sequence"/>
</dbReference>
<dbReference type="RefSeq" id="WP_194536889.1">
    <property type="nucleotide sequence ID" value="NZ_JACEFB010000002.1"/>
</dbReference>
<evidence type="ECO:0000313" key="2">
    <source>
        <dbReference type="Proteomes" id="UP000542342"/>
    </source>
</evidence>
<dbReference type="EMBL" id="JACEFB010000002">
    <property type="protein sequence ID" value="MBA2225466.1"/>
    <property type="molecule type" value="Genomic_DNA"/>
</dbReference>
<organism evidence="1 2">
    <name type="scientific">Thermogemmata fonticola</name>
    <dbReference type="NCBI Taxonomy" id="2755323"/>
    <lineage>
        <taxon>Bacteria</taxon>
        <taxon>Pseudomonadati</taxon>
        <taxon>Planctomycetota</taxon>
        <taxon>Planctomycetia</taxon>
        <taxon>Gemmatales</taxon>
        <taxon>Gemmataceae</taxon>
        <taxon>Thermogemmata</taxon>
    </lineage>
</organism>
<comment type="caution">
    <text evidence="1">The sequence shown here is derived from an EMBL/GenBank/DDBJ whole genome shotgun (WGS) entry which is preliminary data.</text>
</comment>
<evidence type="ECO:0000313" key="1">
    <source>
        <dbReference type="EMBL" id="MBA2225466.1"/>
    </source>
</evidence>